<proteinExistence type="predicted"/>
<feature type="transmembrane region" description="Helical" evidence="1">
    <location>
        <begin position="81"/>
        <end position="102"/>
    </location>
</feature>
<organism evidence="2 3">
    <name type="scientific">Ditylenchus dipsaci</name>
    <dbReference type="NCBI Taxonomy" id="166011"/>
    <lineage>
        <taxon>Eukaryota</taxon>
        <taxon>Metazoa</taxon>
        <taxon>Ecdysozoa</taxon>
        <taxon>Nematoda</taxon>
        <taxon>Chromadorea</taxon>
        <taxon>Rhabditida</taxon>
        <taxon>Tylenchina</taxon>
        <taxon>Tylenchomorpha</taxon>
        <taxon>Sphaerularioidea</taxon>
        <taxon>Anguinidae</taxon>
        <taxon>Anguininae</taxon>
        <taxon>Ditylenchus</taxon>
    </lineage>
</organism>
<dbReference type="Proteomes" id="UP000887574">
    <property type="component" value="Unplaced"/>
</dbReference>
<evidence type="ECO:0000313" key="3">
    <source>
        <dbReference type="WBParaSite" id="jg4912"/>
    </source>
</evidence>
<evidence type="ECO:0000313" key="2">
    <source>
        <dbReference type="Proteomes" id="UP000887574"/>
    </source>
</evidence>
<protein>
    <submittedName>
        <fullName evidence="3">Uncharacterized protein</fullName>
    </submittedName>
</protein>
<keyword evidence="1" id="KW-0472">Membrane</keyword>
<feature type="transmembrane region" description="Helical" evidence="1">
    <location>
        <begin position="30"/>
        <end position="48"/>
    </location>
</feature>
<reference evidence="3" key="1">
    <citation type="submission" date="2022-11" db="UniProtKB">
        <authorList>
            <consortium name="WormBaseParasite"/>
        </authorList>
    </citation>
    <scope>IDENTIFICATION</scope>
</reference>
<name>A0A915ECL5_9BILA</name>
<dbReference type="AlphaFoldDB" id="A0A915ECL5"/>
<keyword evidence="2" id="KW-1185">Reference proteome</keyword>
<feature type="transmembrane region" description="Helical" evidence="1">
    <location>
        <begin position="138"/>
        <end position="159"/>
    </location>
</feature>
<evidence type="ECO:0000256" key="1">
    <source>
        <dbReference type="SAM" id="Phobius"/>
    </source>
</evidence>
<accession>A0A915ECL5</accession>
<feature type="transmembrane region" description="Helical" evidence="1">
    <location>
        <begin position="54"/>
        <end position="72"/>
    </location>
</feature>
<sequence>MDKKRLNFNLHKSEEYYNCGYVTHVEKAGFILGVVGSIIASCILIGELKLHNNVYQLVFMAIVLVSYLMVAASKYAKLPNLCWLAMIMNPVCVGLLLVTYVYPDLVFVTGPDYYDDFRDYRTQKMLLNLARTMACLELVVAFFGICAITYSQSVIYRFYCWMKKQNNEVVIQSDINIVA</sequence>
<dbReference type="WBParaSite" id="jg4912">
    <property type="protein sequence ID" value="jg4912"/>
    <property type="gene ID" value="jg4912"/>
</dbReference>
<keyword evidence="1" id="KW-1133">Transmembrane helix</keyword>
<keyword evidence="1" id="KW-0812">Transmembrane</keyword>